<feature type="compositionally biased region" description="Polar residues" evidence="4">
    <location>
        <begin position="470"/>
        <end position="481"/>
    </location>
</feature>
<evidence type="ECO:0000256" key="4">
    <source>
        <dbReference type="SAM" id="MobiDB-lite"/>
    </source>
</evidence>
<reference evidence="5 6" key="1">
    <citation type="journal article" date="2015" name="Genome Biol. Evol.">
        <title>Comparative Genomics of a Bacterivorous Green Alga Reveals Evolutionary Causalities and Consequences of Phago-Mixotrophic Mode of Nutrition.</title>
        <authorList>
            <person name="Burns J.A."/>
            <person name="Paasch A."/>
            <person name="Narechania A."/>
            <person name="Kim E."/>
        </authorList>
    </citation>
    <scope>NUCLEOTIDE SEQUENCE [LARGE SCALE GENOMIC DNA]</scope>
    <source>
        <strain evidence="5 6">PLY_AMNH</strain>
    </source>
</reference>
<dbReference type="SUPFAM" id="SSF48452">
    <property type="entry name" value="TPR-like"/>
    <property type="match status" value="1"/>
</dbReference>
<evidence type="ECO:0008006" key="7">
    <source>
        <dbReference type="Google" id="ProtNLM"/>
    </source>
</evidence>
<accession>A0AAE0KSD2</accession>
<evidence type="ECO:0000256" key="3">
    <source>
        <dbReference type="PROSITE-ProRule" id="PRU00339"/>
    </source>
</evidence>
<sequence>SHAVPCGGGMMAERFHDAVSLCSSVLADVKELFGDQHLETSVDYNNLAWLKKRQTLYAEAKPLYEKTLEIQIQFHGAHSRAASNTMNNLGFVLSVLGDMDDAMELFQGSLAIVRERVGNMHKDVAWSLNNIGVLLSMSGKTAKAIEHIKESLEIYRQILGEGHPDVAFSLNNLGQLYCTLEQYSEATQMYRQALAIRENKHGPSHIDVAQTLMHLGRSLRICGEHNEAELSLQRVIDIYTERYGPTHPEMSTALLEMGGLMSNTGRYEAALDFMQRSYAIRHVAYGPSHNRTESAKNAVAYVKCCLGMASESVSSLTIQSTIKELALDASKKRGGDPPAEDESPKRNPDAGAKFIHREGPAAPGAGPVPALRLGSVTLTSPRVDDGAETGRDFRKLLSPTNLVGGTFRRLGTARGELPPLLSCRMPGRYKEIEPLEEGTSPRLRKRAHLEVPISPPGHGGSGPMPLQERPPNSSKLQNRRQFSALDSPASASQPAFHRHRNSSSMLKYTEISPTPATTEVVTLEPLTAENVRESSRSTPPASPRTSEQERGGFLPVAHSSFPRSIAKEAQAAIMRIAGAKEHTEAMPSPQEVLKLPSISPMHLDLRRRVPSARITLSSPLSGSGEKIAPSLCSEEDRPTG</sequence>
<proteinExistence type="predicted"/>
<keyword evidence="2 3" id="KW-0802">TPR repeat</keyword>
<gene>
    <name evidence="5" type="ORF">CYMTET_32284</name>
</gene>
<feature type="repeat" description="TPR" evidence="3">
    <location>
        <begin position="167"/>
        <end position="200"/>
    </location>
</feature>
<feature type="compositionally biased region" description="Low complexity" evidence="4">
    <location>
        <begin position="360"/>
        <end position="369"/>
    </location>
</feature>
<feature type="repeat" description="TPR" evidence="3">
    <location>
        <begin position="83"/>
        <end position="116"/>
    </location>
</feature>
<evidence type="ECO:0000256" key="1">
    <source>
        <dbReference type="ARBA" id="ARBA00022737"/>
    </source>
</evidence>
<dbReference type="AlphaFoldDB" id="A0AAE0KSD2"/>
<dbReference type="PANTHER" id="PTHR45641:SF19">
    <property type="entry name" value="NEPHROCYSTIN-3"/>
    <property type="match status" value="1"/>
</dbReference>
<dbReference type="InterPro" id="IPR011990">
    <property type="entry name" value="TPR-like_helical_dom_sf"/>
</dbReference>
<dbReference type="SMART" id="SM00028">
    <property type="entry name" value="TPR"/>
    <property type="match status" value="5"/>
</dbReference>
<dbReference type="Proteomes" id="UP001190700">
    <property type="component" value="Unassembled WGS sequence"/>
</dbReference>
<organism evidence="5 6">
    <name type="scientific">Cymbomonas tetramitiformis</name>
    <dbReference type="NCBI Taxonomy" id="36881"/>
    <lineage>
        <taxon>Eukaryota</taxon>
        <taxon>Viridiplantae</taxon>
        <taxon>Chlorophyta</taxon>
        <taxon>Pyramimonadophyceae</taxon>
        <taxon>Pyramimonadales</taxon>
        <taxon>Pyramimonadaceae</taxon>
        <taxon>Cymbomonas</taxon>
    </lineage>
</organism>
<evidence type="ECO:0000313" key="6">
    <source>
        <dbReference type="Proteomes" id="UP001190700"/>
    </source>
</evidence>
<dbReference type="InterPro" id="IPR019734">
    <property type="entry name" value="TPR_rpt"/>
</dbReference>
<dbReference type="Pfam" id="PF13374">
    <property type="entry name" value="TPR_10"/>
    <property type="match status" value="1"/>
</dbReference>
<feature type="region of interest" description="Disordered" evidence="4">
    <location>
        <begin position="433"/>
        <end position="505"/>
    </location>
</feature>
<dbReference type="PRINTS" id="PR00381">
    <property type="entry name" value="KINESINLIGHT"/>
</dbReference>
<evidence type="ECO:0000313" key="5">
    <source>
        <dbReference type="EMBL" id="KAK3258680.1"/>
    </source>
</evidence>
<feature type="compositionally biased region" description="Low complexity" evidence="4">
    <location>
        <begin position="536"/>
        <end position="545"/>
    </location>
</feature>
<dbReference type="Gene3D" id="1.25.40.10">
    <property type="entry name" value="Tetratricopeptide repeat domain"/>
    <property type="match status" value="2"/>
</dbReference>
<dbReference type="PROSITE" id="PS50005">
    <property type="entry name" value="TPR"/>
    <property type="match status" value="2"/>
</dbReference>
<feature type="non-terminal residue" evidence="5">
    <location>
        <position position="1"/>
    </location>
</feature>
<comment type="caution">
    <text evidence="5">The sequence shown here is derived from an EMBL/GenBank/DDBJ whole genome shotgun (WGS) entry which is preliminary data.</text>
</comment>
<dbReference type="PANTHER" id="PTHR45641">
    <property type="entry name" value="TETRATRICOPEPTIDE REPEAT PROTEIN (AFU_ORTHOLOGUE AFUA_6G03870)"/>
    <property type="match status" value="1"/>
</dbReference>
<feature type="region of interest" description="Disordered" evidence="4">
    <location>
        <begin position="615"/>
        <end position="640"/>
    </location>
</feature>
<feature type="region of interest" description="Disordered" evidence="4">
    <location>
        <begin position="328"/>
        <end position="369"/>
    </location>
</feature>
<keyword evidence="6" id="KW-1185">Reference proteome</keyword>
<dbReference type="EMBL" id="LGRX02019346">
    <property type="protein sequence ID" value="KAK3258680.1"/>
    <property type="molecule type" value="Genomic_DNA"/>
</dbReference>
<name>A0AAE0KSD2_9CHLO</name>
<protein>
    <recommendedName>
        <fullName evidence="7">Kinesin light chain</fullName>
    </recommendedName>
</protein>
<dbReference type="Pfam" id="PF13424">
    <property type="entry name" value="TPR_12"/>
    <property type="match status" value="3"/>
</dbReference>
<evidence type="ECO:0000256" key="2">
    <source>
        <dbReference type="ARBA" id="ARBA00022803"/>
    </source>
</evidence>
<keyword evidence="1" id="KW-0677">Repeat</keyword>
<feature type="region of interest" description="Disordered" evidence="4">
    <location>
        <begin position="525"/>
        <end position="551"/>
    </location>
</feature>